<accession>A0A9D2TU44</accession>
<evidence type="ECO:0000259" key="4">
    <source>
        <dbReference type="Pfam" id="PF08402"/>
    </source>
</evidence>
<dbReference type="InterPro" id="IPR047641">
    <property type="entry name" value="ABC_transpr_MalK/UgpC-like"/>
</dbReference>
<protein>
    <submittedName>
        <fullName evidence="5">ABC transporter ATP-binding protein</fullName>
    </submittedName>
</protein>
<evidence type="ECO:0000256" key="3">
    <source>
        <dbReference type="ARBA" id="ARBA00023136"/>
    </source>
</evidence>
<dbReference type="GO" id="GO:0055052">
    <property type="term" value="C:ATP-binding cassette (ABC) transporter complex, substrate-binding subunit-containing"/>
    <property type="evidence" value="ECO:0007669"/>
    <property type="project" value="TreeGrafter"/>
</dbReference>
<keyword evidence="3" id="KW-0472">Membrane</keyword>
<comment type="caution">
    <text evidence="5">The sequence shown here is derived from an EMBL/GenBank/DDBJ whole genome shotgun (WGS) entry which is preliminary data.</text>
</comment>
<evidence type="ECO:0000313" key="5">
    <source>
        <dbReference type="EMBL" id="HJC89220.1"/>
    </source>
</evidence>
<dbReference type="InterPro" id="IPR012340">
    <property type="entry name" value="NA-bd_OB-fold"/>
</dbReference>
<proteinExistence type="predicted"/>
<dbReference type="PANTHER" id="PTHR43875">
    <property type="entry name" value="MALTODEXTRIN IMPORT ATP-BINDING PROTEIN MSMX"/>
    <property type="match status" value="1"/>
</dbReference>
<keyword evidence="1" id="KW-1003">Cell membrane</keyword>
<feature type="non-terminal residue" evidence="5">
    <location>
        <position position="1"/>
    </location>
</feature>
<sequence length="195" mass="22602">ARAIVKNPKVFLMDEPLSNLDAKLRAQLRTELIELHQKLGSTFVYVTHDQAEAMSMGTHIILMHEGKIMQQGSPEEIYRDPENVFTAKFIGTPPMNLIEAANCLATWNFPEKASWAGFRPEHVEFQEIPDSIRMEGRVLTREMLGAEILYKIDTAFGCIHARDYHTDDRYQDNVVMWIPRKEICFFDRSENRMRA</sequence>
<dbReference type="SUPFAM" id="SSF52540">
    <property type="entry name" value="P-loop containing nucleoside triphosphate hydrolases"/>
    <property type="match status" value="1"/>
</dbReference>
<dbReference type="InterPro" id="IPR013611">
    <property type="entry name" value="Transp-assoc_OB_typ2"/>
</dbReference>
<dbReference type="Gene3D" id="2.40.50.140">
    <property type="entry name" value="Nucleic acid-binding proteins"/>
    <property type="match status" value="1"/>
</dbReference>
<evidence type="ECO:0000256" key="2">
    <source>
        <dbReference type="ARBA" id="ARBA00022967"/>
    </source>
</evidence>
<dbReference type="SUPFAM" id="SSF50331">
    <property type="entry name" value="MOP-like"/>
    <property type="match status" value="1"/>
</dbReference>
<gene>
    <name evidence="5" type="ORF">H9926_14580</name>
</gene>
<reference evidence="5" key="2">
    <citation type="submission" date="2021-04" db="EMBL/GenBank/DDBJ databases">
        <authorList>
            <person name="Gilroy R."/>
        </authorList>
    </citation>
    <scope>NUCLEOTIDE SEQUENCE</scope>
    <source>
        <strain evidence="5">ChiBcec1-1630</strain>
    </source>
</reference>
<name>A0A9D2TU44_9FIRM</name>
<dbReference type="GO" id="GO:0016887">
    <property type="term" value="F:ATP hydrolysis activity"/>
    <property type="evidence" value="ECO:0007669"/>
    <property type="project" value="InterPro"/>
</dbReference>
<dbReference type="AlphaFoldDB" id="A0A9D2TU44"/>
<evidence type="ECO:0000256" key="1">
    <source>
        <dbReference type="ARBA" id="ARBA00022475"/>
    </source>
</evidence>
<dbReference type="InterPro" id="IPR008995">
    <property type="entry name" value="Mo/tungstate-bd_C_term_dom"/>
</dbReference>
<keyword evidence="2" id="KW-1278">Translocase</keyword>
<dbReference type="GO" id="GO:0022857">
    <property type="term" value="F:transmembrane transporter activity"/>
    <property type="evidence" value="ECO:0007669"/>
    <property type="project" value="InterPro"/>
</dbReference>
<organism evidence="5 6">
    <name type="scientific">Candidatus Eisenbergiella intestinigallinarum</name>
    <dbReference type="NCBI Taxonomy" id="2838549"/>
    <lineage>
        <taxon>Bacteria</taxon>
        <taxon>Bacillati</taxon>
        <taxon>Bacillota</taxon>
        <taxon>Clostridia</taxon>
        <taxon>Lachnospirales</taxon>
        <taxon>Lachnospiraceae</taxon>
        <taxon>Eisenbergiella</taxon>
    </lineage>
</organism>
<dbReference type="Proteomes" id="UP000823922">
    <property type="component" value="Unassembled WGS sequence"/>
</dbReference>
<feature type="domain" description="Transport-associated OB type 2" evidence="4">
    <location>
        <begin position="119"/>
        <end position="157"/>
    </location>
</feature>
<dbReference type="EMBL" id="DWVS01000379">
    <property type="protein sequence ID" value="HJC89220.1"/>
    <property type="molecule type" value="Genomic_DNA"/>
</dbReference>
<keyword evidence="5" id="KW-0547">Nucleotide-binding</keyword>
<dbReference type="Pfam" id="PF08402">
    <property type="entry name" value="TOBE_2"/>
    <property type="match status" value="1"/>
</dbReference>
<evidence type="ECO:0000313" key="6">
    <source>
        <dbReference type="Proteomes" id="UP000823922"/>
    </source>
</evidence>
<reference evidence="5" key="1">
    <citation type="journal article" date="2021" name="PeerJ">
        <title>Extensive microbial diversity within the chicken gut microbiome revealed by metagenomics and culture.</title>
        <authorList>
            <person name="Gilroy R."/>
            <person name="Ravi A."/>
            <person name="Getino M."/>
            <person name="Pursley I."/>
            <person name="Horton D.L."/>
            <person name="Alikhan N.F."/>
            <person name="Baker D."/>
            <person name="Gharbi K."/>
            <person name="Hall N."/>
            <person name="Watson M."/>
            <person name="Adriaenssens E.M."/>
            <person name="Foster-Nyarko E."/>
            <person name="Jarju S."/>
            <person name="Secka A."/>
            <person name="Antonio M."/>
            <person name="Oren A."/>
            <person name="Chaudhuri R.R."/>
            <person name="La Ragione R."/>
            <person name="Hildebrand F."/>
            <person name="Pallen M.J."/>
        </authorList>
    </citation>
    <scope>NUCLEOTIDE SEQUENCE</scope>
    <source>
        <strain evidence="5">ChiBcec1-1630</strain>
    </source>
</reference>
<dbReference type="Gene3D" id="2.40.50.100">
    <property type="match status" value="1"/>
</dbReference>
<keyword evidence="5" id="KW-0067">ATP-binding</keyword>
<dbReference type="PANTHER" id="PTHR43875:SF15">
    <property type="entry name" value="TREHALOSE IMPORT ATP-BINDING PROTEIN SUGC"/>
    <property type="match status" value="1"/>
</dbReference>
<dbReference type="Gene3D" id="3.40.50.300">
    <property type="entry name" value="P-loop containing nucleotide triphosphate hydrolases"/>
    <property type="match status" value="1"/>
</dbReference>
<dbReference type="InterPro" id="IPR027417">
    <property type="entry name" value="P-loop_NTPase"/>
</dbReference>
<dbReference type="GO" id="GO:0005524">
    <property type="term" value="F:ATP binding"/>
    <property type="evidence" value="ECO:0007669"/>
    <property type="project" value="UniProtKB-KW"/>
</dbReference>